<evidence type="ECO:0000259" key="4">
    <source>
        <dbReference type="Pfam" id="PF01909"/>
    </source>
</evidence>
<name>A0A9E4ZYE5_9EURY</name>
<comment type="catalytic activity">
    <reaction evidence="2">
        <text>O-(5'-adenylyl)-L-tyrosyl-[protein] + ATP = O-[5'-(adenylyl-(5'-&gt;3')-adenylyl)]-L-tyrosyl-[protein] + diphosphate</text>
        <dbReference type="Rhea" id="RHEA:66528"/>
        <dbReference type="Rhea" id="RHEA-COMP:13846"/>
        <dbReference type="Rhea" id="RHEA-COMP:17046"/>
        <dbReference type="ChEBI" id="CHEBI:30616"/>
        <dbReference type="ChEBI" id="CHEBI:33019"/>
        <dbReference type="ChEBI" id="CHEBI:83624"/>
        <dbReference type="ChEBI" id="CHEBI:167160"/>
    </reaction>
</comment>
<comment type="caution">
    <text evidence="5">The sequence shown here is derived from an EMBL/GenBank/DDBJ whole genome shotgun (WGS) entry which is preliminary data.</text>
</comment>
<keyword evidence="7" id="KW-1185">Reference proteome</keyword>
<dbReference type="SUPFAM" id="SSF46785">
    <property type="entry name" value="Winged helix' DNA-binding domain"/>
    <property type="match status" value="1"/>
</dbReference>
<dbReference type="Proteomes" id="UP001068021">
    <property type="component" value="Unassembled WGS sequence"/>
</dbReference>
<accession>A0A9E4ZYE5</accession>
<dbReference type="GO" id="GO:0070733">
    <property type="term" value="F:AMPylase activity"/>
    <property type="evidence" value="ECO:0007669"/>
    <property type="project" value="UniProtKB-EC"/>
</dbReference>
<dbReference type="EC" id="2.7.7.108" evidence="1"/>
<evidence type="ECO:0000313" key="5">
    <source>
        <dbReference type="EMBL" id="MCZ3366396.1"/>
    </source>
</evidence>
<gene>
    <name evidence="6" type="ORF">O3H35_04605</name>
    <name evidence="5" type="ORF">O3H54_10940</name>
</gene>
<dbReference type="Pfam" id="PF01909">
    <property type="entry name" value="NTP_transf_2"/>
    <property type="match status" value="1"/>
</dbReference>
<dbReference type="InterPro" id="IPR002934">
    <property type="entry name" value="Polymerase_NTP_transf_dom"/>
</dbReference>
<evidence type="ECO:0000256" key="3">
    <source>
        <dbReference type="ARBA" id="ARBA00048696"/>
    </source>
</evidence>
<evidence type="ECO:0000256" key="1">
    <source>
        <dbReference type="ARBA" id="ARBA00034531"/>
    </source>
</evidence>
<dbReference type="InterPro" id="IPR036388">
    <property type="entry name" value="WH-like_DNA-bd_sf"/>
</dbReference>
<reference evidence="5" key="1">
    <citation type="submission" date="2022-12" db="EMBL/GenBank/DDBJ databases">
        <title>Reclassification of two methanogenic archaea species isolated from the Kolyma lowland permafrost.</title>
        <authorList>
            <person name="Trubitsyn V.E."/>
            <person name="Rivkina E.M."/>
            <person name="Shcherbakova V.A."/>
        </authorList>
    </citation>
    <scope>NUCLEOTIDE SEQUENCE</scope>
    <source>
        <strain evidence="5">M2</strain>
        <strain evidence="6">MK4</strain>
    </source>
</reference>
<evidence type="ECO:0000313" key="7">
    <source>
        <dbReference type="Proteomes" id="UP001068021"/>
    </source>
</evidence>
<protein>
    <recommendedName>
        <fullName evidence="1">protein adenylyltransferase</fullName>
        <ecNumber evidence="1">2.7.7.108</ecNumber>
    </recommendedName>
</protein>
<dbReference type="Proteomes" id="UP001074446">
    <property type="component" value="Unassembled WGS sequence"/>
</dbReference>
<dbReference type="Gene3D" id="3.30.460.10">
    <property type="entry name" value="Beta Polymerase, domain 2"/>
    <property type="match status" value="1"/>
</dbReference>
<dbReference type="EMBL" id="JAPVES010000029">
    <property type="protein sequence ID" value="MCZ3371904.1"/>
    <property type="molecule type" value="Genomic_DNA"/>
</dbReference>
<dbReference type="Gene3D" id="1.10.10.10">
    <property type="entry name" value="Winged helix-like DNA-binding domain superfamily/Winged helix DNA-binding domain"/>
    <property type="match status" value="1"/>
</dbReference>
<organism evidence="5 7">
    <name type="scientific">Methanobacterium veterum</name>
    <dbReference type="NCBI Taxonomy" id="408577"/>
    <lineage>
        <taxon>Archaea</taxon>
        <taxon>Methanobacteriati</taxon>
        <taxon>Methanobacteriota</taxon>
        <taxon>Methanomada group</taxon>
        <taxon>Methanobacteria</taxon>
        <taxon>Methanobacteriales</taxon>
        <taxon>Methanobacteriaceae</taxon>
        <taxon>Methanobacterium</taxon>
    </lineage>
</organism>
<evidence type="ECO:0000313" key="6">
    <source>
        <dbReference type="EMBL" id="MCZ3371904.1"/>
    </source>
</evidence>
<dbReference type="SUPFAM" id="SSF81301">
    <property type="entry name" value="Nucleotidyltransferase"/>
    <property type="match status" value="1"/>
</dbReference>
<dbReference type="InterPro" id="IPR036390">
    <property type="entry name" value="WH_DNA-bd_sf"/>
</dbReference>
<comment type="catalytic activity">
    <reaction evidence="3">
        <text>L-tyrosyl-[protein] + ATP = O-(5'-adenylyl)-L-tyrosyl-[protein] + diphosphate</text>
        <dbReference type="Rhea" id="RHEA:54288"/>
        <dbReference type="Rhea" id="RHEA-COMP:10136"/>
        <dbReference type="Rhea" id="RHEA-COMP:13846"/>
        <dbReference type="ChEBI" id="CHEBI:30616"/>
        <dbReference type="ChEBI" id="CHEBI:33019"/>
        <dbReference type="ChEBI" id="CHEBI:46858"/>
        <dbReference type="ChEBI" id="CHEBI:83624"/>
        <dbReference type="EC" id="2.7.7.108"/>
    </reaction>
</comment>
<proteinExistence type="predicted"/>
<sequence>MKDNTIKVIIGLLNNGCNKTNIKQLSQDINMNYSNVYRIVKRLHKTKLVSLKKYGGAYECLLLKKVNPLIFHAEYLRCKDLLKKNKDLKIIHLKLNSLKFPFISLIFGSYAKGTTSKLSDIDLMIISEKGREKEFEKIVNLLPLDIHLITLNFDDFLSMAKNSDFSVVSEALKSNIILFGIEDYYRVLENVGC</sequence>
<dbReference type="CDD" id="cd05403">
    <property type="entry name" value="NT_KNTase_like"/>
    <property type="match status" value="1"/>
</dbReference>
<dbReference type="RefSeq" id="WP_048082926.1">
    <property type="nucleotide sequence ID" value="NZ_JAPVER010000020.1"/>
</dbReference>
<dbReference type="AlphaFoldDB" id="A0A9E4ZYE5"/>
<dbReference type="InterPro" id="IPR043519">
    <property type="entry name" value="NT_sf"/>
</dbReference>
<dbReference type="EMBL" id="JAPVER010000020">
    <property type="protein sequence ID" value="MCZ3366396.1"/>
    <property type="molecule type" value="Genomic_DNA"/>
</dbReference>
<evidence type="ECO:0000256" key="2">
    <source>
        <dbReference type="ARBA" id="ARBA00047518"/>
    </source>
</evidence>
<feature type="domain" description="Polymerase nucleotidyl transferase" evidence="4">
    <location>
        <begin position="106"/>
        <end position="153"/>
    </location>
</feature>